<dbReference type="OrthoDB" id="413079at2759"/>
<dbReference type="GO" id="GO:0016020">
    <property type="term" value="C:membrane"/>
    <property type="evidence" value="ECO:0007669"/>
    <property type="project" value="UniProtKB-SubCell"/>
</dbReference>
<dbReference type="PANTHER" id="PTHR23514:SF16">
    <property type="entry name" value="TRANSPORTER, PUTATIVE (AFU_ORTHOLOGUE AFUA_2G17270)-RELATED"/>
    <property type="match status" value="1"/>
</dbReference>
<feature type="domain" description="Major facilitator superfamily (MFS) profile" evidence="7">
    <location>
        <begin position="49"/>
        <end position="434"/>
    </location>
</feature>
<sequence length="444" mass="47906">MMANSKDQQGHELRSVPENPCTNAPDVAEIEGDAPPAPPEQLPTHTILKFLTASFSFFVAGVNDGSVGALIPYVIRQYNINTAQTSALYATNFAGWFISAIISTHLTQFFDLGSMMLLGAALQVLAHALRIWNPPFPLFALSFTFVSLGQALNDTHANSFVADARSSHRWLALIHASYSAGCLVGPFVSTAVAAAVTPSVWYFFYAVPLGLCVANAAFIALAFRDTVKFRRKEETSSESRHKDASKLMALTFRSPSLWYLSIFFFFYLGSSLTASGWLVEYLIDVRKGDISQMGFVAAGYNGGSLLGRLLLAEPIHRFGPRFMVFAFGILCIGFQLVFWLVPNIIAASIAVSFVGFFAGPFFATGVSLGAKLFEPEVKPTALAFVFVMAQVGGSLFPMITGGVASSAGVAVLQPILIALWVATALSWLLVPQTKKANLAATHQE</sequence>
<reference evidence="9" key="1">
    <citation type="submission" date="2019-06" db="EMBL/GenBank/DDBJ databases">
        <authorList>
            <person name="Broberg M."/>
        </authorList>
    </citation>
    <scope>NUCLEOTIDE SEQUENCE [LARGE SCALE GENOMIC DNA]</scope>
</reference>
<evidence type="ECO:0000256" key="5">
    <source>
        <dbReference type="SAM" id="MobiDB-lite"/>
    </source>
</evidence>
<evidence type="ECO:0000256" key="1">
    <source>
        <dbReference type="ARBA" id="ARBA00004141"/>
    </source>
</evidence>
<accession>A0A9N9Z8M8</accession>
<dbReference type="GO" id="GO:0022857">
    <property type="term" value="F:transmembrane transporter activity"/>
    <property type="evidence" value="ECO:0007669"/>
    <property type="project" value="InterPro"/>
</dbReference>
<dbReference type="InterPro" id="IPR020846">
    <property type="entry name" value="MFS_dom"/>
</dbReference>
<dbReference type="InterPro" id="IPR011701">
    <property type="entry name" value="MFS"/>
</dbReference>
<dbReference type="PANTHER" id="PTHR23514">
    <property type="entry name" value="BYPASS OF STOP CODON PROTEIN 6"/>
    <property type="match status" value="1"/>
</dbReference>
<dbReference type="EMBL" id="CABFOC020000039">
    <property type="protein sequence ID" value="CAH0051063.1"/>
    <property type="molecule type" value="Genomic_DNA"/>
</dbReference>
<feature type="transmembrane region" description="Helical" evidence="6">
    <location>
        <begin position="170"/>
        <end position="196"/>
    </location>
</feature>
<keyword evidence="3 6" id="KW-1133">Transmembrane helix</keyword>
<protein>
    <recommendedName>
        <fullName evidence="7">Major facilitator superfamily (MFS) profile domain-containing protein</fullName>
    </recommendedName>
</protein>
<reference evidence="8 9" key="2">
    <citation type="submission" date="2021-10" db="EMBL/GenBank/DDBJ databases">
        <authorList>
            <person name="Piombo E."/>
        </authorList>
    </citation>
    <scope>NUCLEOTIDE SEQUENCE [LARGE SCALE GENOMIC DNA]</scope>
</reference>
<gene>
    <name evidence="8" type="ORF">CSOL1703_00015959</name>
</gene>
<keyword evidence="4 6" id="KW-0472">Membrane</keyword>
<evidence type="ECO:0000313" key="9">
    <source>
        <dbReference type="Proteomes" id="UP000775872"/>
    </source>
</evidence>
<evidence type="ECO:0000256" key="3">
    <source>
        <dbReference type="ARBA" id="ARBA00022989"/>
    </source>
</evidence>
<feature type="transmembrane region" description="Helical" evidence="6">
    <location>
        <begin position="411"/>
        <end position="430"/>
    </location>
</feature>
<dbReference type="Pfam" id="PF07690">
    <property type="entry name" value="MFS_1"/>
    <property type="match status" value="1"/>
</dbReference>
<dbReference type="AlphaFoldDB" id="A0A9N9Z8M8"/>
<dbReference type="InterPro" id="IPR036259">
    <property type="entry name" value="MFS_trans_sf"/>
</dbReference>
<feature type="region of interest" description="Disordered" evidence="5">
    <location>
        <begin position="1"/>
        <end position="38"/>
    </location>
</feature>
<feature type="transmembrane region" description="Helical" evidence="6">
    <location>
        <begin position="202"/>
        <end position="223"/>
    </location>
</feature>
<comment type="caution">
    <text evidence="8">The sequence shown here is derived from an EMBL/GenBank/DDBJ whole genome shotgun (WGS) entry which is preliminary data.</text>
</comment>
<feature type="transmembrane region" description="Helical" evidence="6">
    <location>
        <begin position="87"/>
        <end position="106"/>
    </location>
</feature>
<dbReference type="PROSITE" id="PS50850">
    <property type="entry name" value="MFS"/>
    <property type="match status" value="1"/>
</dbReference>
<feature type="transmembrane region" description="Helical" evidence="6">
    <location>
        <begin position="381"/>
        <end position="399"/>
    </location>
</feature>
<feature type="transmembrane region" description="Helical" evidence="6">
    <location>
        <begin position="290"/>
        <end position="310"/>
    </location>
</feature>
<dbReference type="FunFam" id="1.20.1250.20:FF:000286">
    <property type="entry name" value="MFS efflux transporter"/>
    <property type="match status" value="1"/>
</dbReference>
<name>A0A9N9Z8M8_9HYPO</name>
<evidence type="ECO:0000256" key="2">
    <source>
        <dbReference type="ARBA" id="ARBA00022692"/>
    </source>
</evidence>
<keyword evidence="9" id="KW-1185">Reference proteome</keyword>
<feature type="transmembrane region" description="Helical" evidence="6">
    <location>
        <begin position="257"/>
        <end position="278"/>
    </location>
</feature>
<comment type="subcellular location">
    <subcellularLocation>
        <location evidence="1">Membrane</location>
        <topology evidence="1">Multi-pass membrane protein</topology>
    </subcellularLocation>
</comment>
<dbReference type="Gene3D" id="1.20.1250.20">
    <property type="entry name" value="MFS general substrate transporter like domains"/>
    <property type="match status" value="1"/>
</dbReference>
<feature type="transmembrane region" description="Helical" evidence="6">
    <location>
        <begin position="322"/>
        <end position="341"/>
    </location>
</feature>
<feature type="transmembrane region" description="Helical" evidence="6">
    <location>
        <begin position="50"/>
        <end position="75"/>
    </location>
</feature>
<proteinExistence type="predicted"/>
<evidence type="ECO:0000256" key="4">
    <source>
        <dbReference type="ARBA" id="ARBA00023136"/>
    </source>
</evidence>
<dbReference type="Proteomes" id="UP000775872">
    <property type="component" value="Unassembled WGS sequence"/>
</dbReference>
<evidence type="ECO:0000313" key="8">
    <source>
        <dbReference type="EMBL" id="CAH0051063.1"/>
    </source>
</evidence>
<keyword evidence="2 6" id="KW-0812">Transmembrane</keyword>
<feature type="transmembrane region" description="Helical" evidence="6">
    <location>
        <begin position="347"/>
        <end position="369"/>
    </location>
</feature>
<evidence type="ECO:0000259" key="7">
    <source>
        <dbReference type="PROSITE" id="PS50850"/>
    </source>
</evidence>
<organism evidence="8 9">
    <name type="scientific">Clonostachys solani</name>
    <dbReference type="NCBI Taxonomy" id="160281"/>
    <lineage>
        <taxon>Eukaryota</taxon>
        <taxon>Fungi</taxon>
        <taxon>Dikarya</taxon>
        <taxon>Ascomycota</taxon>
        <taxon>Pezizomycotina</taxon>
        <taxon>Sordariomycetes</taxon>
        <taxon>Hypocreomycetidae</taxon>
        <taxon>Hypocreales</taxon>
        <taxon>Bionectriaceae</taxon>
        <taxon>Clonostachys</taxon>
    </lineage>
</organism>
<dbReference type="InterPro" id="IPR051788">
    <property type="entry name" value="MFS_Transporter"/>
</dbReference>
<evidence type="ECO:0000256" key="6">
    <source>
        <dbReference type="SAM" id="Phobius"/>
    </source>
</evidence>
<dbReference type="SUPFAM" id="SSF103473">
    <property type="entry name" value="MFS general substrate transporter"/>
    <property type="match status" value="1"/>
</dbReference>